<gene>
    <name evidence="1" type="ORF">NWE54_09405</name>
</gene>
<evidence type="ECO:0000313" key="1">
    <source>
        <dbReference type="EMBL" id="UZF88975.1"/>
    </source>
</evidence>
<dbReference type="InterPro" id="IPR006279">
    <property type="entry name" value="SoxD"/>
</dbReference>
<dbReference type="InterPro" id="IPR038561">
    <property type="entry name" value="SoxD_sf"/>
</dbReference>
<accession>A0A9E8CNA1</accession>
<dbReference type="GO" id="GO:0008115">
    <property type="term" value="F:sarcosine oxidase activity"/>
    <property type="evidence" value="ECO:0007669"/>
    <property type="project" value="InterPro"/>
</dbReference>
<dbReference type="EMBL" id="CP102774">
    <property type="protein sequence ID" value="UZF88975.1"/>
    <property type="molecule type" value="Genomic_DNA"/>
</dbReference>
<dbReference type="Pfam" id="PF04267">
    <property type="entry name" value="SoxD"/>
    <property type="match status" value="1"/>
</dbReference>
<proteinExistence type="predicted"/>
<reference evidence="1" key="1">
    <citation type="submission" date="2022-08" db="EMBL/GenBank/DDBJ databases">
        <title>Complete Genome Sequences of 2 Bosea sp. soil isolates.</title>
        <authorList>
            <person name="Alvarez Arevalo M."/>
            <person name="Sterndorff E.B."/>
            <person name="Faurdal D."/>
            <person name="Joergensen T.S."/>
            <person name="Weber T."/>
        </authorList>
    </citation>
    <scope>NUCLEOTIDE SEQUENCE</scope>
    <source>
        <strain evidence="1">NBC_00436</strain>
    </source>
</reference>
<dbReference type="AlphaFoldDB" id="A0A9E8CNA1"/>
<sequence length="91" mass="10492">MHLIPCPYCGERPQDEFHYRGDATVRRPAPDSGEQAFYDYVYARANPRGWHDEWWHHYAGCRQWIKVRRNTLTHVVAASAGPADALPEATP</sequence>
<dbReference type="GO" id="GO:0046653">
    <property type="term" value="P:tetrahydrofolate metabolic process"/>
    <property type="evidence" value="ECO:0007669"/>
    <property type="project" value="InterPro"/>
</dbReference>
<dbReference type="Gene3D" id="3.30.2270.10">
    <property type="entry name" value="Folate-binding superfamily"/>
    <property type="match status" value="1"/>
</dbReference>
<name>A0A9E8CNA1_9HYPH</name>
<organism evidence="1">
    <name type="scientific">Bosea sp. NBC_00436</name>
    <dbReference type="NCBI Taxonomy" id="2969620"/>
    <lineage>
        <taxon>Bacteria</taxon>
        <taxon>Pseudomonadati</taxon>
        <taxon>Pseudomonadota</taxon>
        <taxon>Alphaproteobacteria</taxon>
        <taxon>Hyphomicrobiales</taxon>
        <taxon>Boseaceae</taxon>
        <taxon>Bosea</taxon>
    </lineage>
</organism>
<protein>
    <submittedName>
        <fullName evidence="1">Sarcosine oxidase subunit delta</fullName>
    </submittedName>
</protein>